<reference evidence="6" key="2">
    <citation type="submission" date="2021-01" db="UniProtKB">
        <authorList>
            <consortium name="EnsemblMetazoa"/>
        </authorList>
    </citation>
    <scope>IDENTIFICATION</scope>
</reference>
<dbReference type="InterPro" id="IPR003152">
    <property type="entry name" value="FATC_dom"/>
</dbReference>
<dbReference type="Gene3D" id="1.25.10.10">
    <property type="entry name" value="Leucine-rich Repeat Variant"/>
    <property type="match status" value="2"/>
</dbReference>
<dbReference type="Pfam" id="PF20206">
    <property type="entry name" value="Tra1_ring"/>
    <property type="match status" value="1"/>
</dbReference>
<dbReference type="InterPro" id="IPR046805">
    <property type="entry name" value="Tra1_ring"/>
</dbReference>
<dbReference type="Pfam" id="PF20175">
    <property type="entry name" value="Tra1_central"/>
    <property type="match status" value="1"/>
</dbReference>
<sequence length="3991" mass="450128">MPVPTGSSDPTSVMNKYRNNVTVLADSRSSDETRLKAAQEISENFEVIISSSQYHSFLETAIPHFLKVLKDEKPQFIAESPLQHLRKLLLELLHRMPTNEQLRTFVRQILELMFILLEAENEENVLVCLKIIIELHKYYRPTMQPEVQHFLQFVKSVYKDIQVNMKTYFLDVIPGTPAPDPMNIQLFVDKAGFSCQTIITIQQADGQKVQQTILPKGVNSLKVLAEYPIIVVLMYQLYKQNVHNVVADFIPLVMNTIGLQPTQQARASPNFNKEMYVDFIAAQIKTLSFLAYIIKIYQDLVNSYAPQMVKGMLGLFGNCPSEVAHLRKELLIAARHILGTDLRNKFVPSIDKLFEEHVLVGSGWTSKESLRPLAYSTLADLVHHVRQQLPLQHLSMAVHLFSKNVHDESLPCNIQTMSCKLLLNLVECIRQKSEQDGANAREILMRMLEVFVLKFHTIADNQLPVIFDKCRQQQEAAQEKMLPPVSRSISVSSATASSSTTTTTTTTTSSSTASVSLPPPPPTPTTPQTMSFASLSTTAATIPPATPTTPAPPVTPGVSSITTAPLSSLFPTREKDESKPKKYLPTGLTHFNNYSVVDCRSLVKTVVCGVKTITWGVSACKVSTDPNQNKQFHPKETAVFIKLVKHALKALDIYQIQISPTGQTSIRAANTQSVRLKEEKEVLEHFAGVFNMMHPLTFREIFQTTIEYMVERIYKNYALQLIANSFLANLTTSATFATILVEYLLERMEEMGTNQERSNLYLKLFKLVFGSVSLFANENEQMLKPHLHKIVNRSMELATTAKDPYNYFLLLRALFRSIGGGSHDLLYQEFLPLLPNLLQGLNQLQSGLHKQHMKDLFVELCLTVPVRLSSLLPYLPMLMDPLVSALNGSQTLVSQGLRTLELCVDNLQPDFLYEHIQPVRAELMQALWRTLRNRSDQIARVAFRVLGKLGGGNRKMLREPQRLTYEDDENDGPCITILFPDHKTPVHLPVSKVIETALSKLTSPTTDVFYRRQAWEVIRHFIVSMLSLGDEQRTIQQLLFHTSFHDGEIPRTTSHAYKCHDHLSRICFQNALTSMIVSATIKDLRPSSLPFMMNVVRHITLVAVAQQAGPLPTAHSRQKSLNDNMDPHVLIDAISACMAHEEKELCKTGQLAMTVIVETAAAVMGSKARACSLSIFEYVADRMCNCCYERAWYAKLGGCIAIKFMMENMDMCWVQSHLYLFLKALLFVMMDLTKEVSSGALNMAKSNVDLVLKLCATPPTGADAENPKLAVAQQKAFHDVTRELVREVTSPNQTVREQAMDSLRWLADFTDKKVMEIMSPHKEVLADMIPPKKHLLRHQPANAQRGLMDSNTFCTTLEPRLFTMDPTIPEHKVFFTELMNLCETEDSGLVKLPCYKAVPSLVPLRISALNALAACRYIPQARERIFKILFNALNSNVSELQEAGAKCMEKFIAGQPVEMELVHTSVRPLLLMLGDHRTLNLNVIQRLHSLTQLFPNAFNEKLCEQMLGHLKKWLETTVISQKNGQKSTDSLKICTAILNIFHAIPAASAKILEHLLTLVIKAEGALTMEVGSPFREPLLKYLLRYAQQTVDLFLQENNLKNHQLSRMFNYLLKHELAEPLRSAIQKNPSKLINLAFSKSQPPARPTNTAEKFLLELQYQSIRICATMVKHDKEWLPQTPTVFVHLRRIWVSDAFQERHRHDNQGVSHWEEPKLLVKCLLNYAKQHPSNVELLFQLLRVFSNRYLPNFQFFRTFLEETVAQGYSVEQKRHIFFKFVELFHDKSFPQELKAKALQYVIIPMFAASFDKGEGDSLIGGPPNPGQDSPDNLVSVFISKVIDPENPYGTSDSVRILLLQFAALLVERAAPHIHDAADKKQGTKLRRLMTFAWPCLIQKNCVDPTTKYHGHLLLAHNIAKFAIHKRIVLQVFHSLLKAHAAEARSVVRQALDILTPVLPQRMEDGNAMLTHWTKKIIVEEGYTIAQLVHMLQLLVRHYKVYYPVRHHLIQTMVYSIQRLGNTPNATLEHRKLVVELVEVIIKWEVQRIREDEGTAEPATPVEEPPVVAAAPAAPAGVKRSASTDLLPDPKRVRHTSSGSTVRSITSEASKPIEKVYSDAVVNFLIRLACQVNDSSSTTTVSSPGEQLSRRCMALLKTALRPDVWPNSELRLNFLDKLFLSVAKDTQAVANYGNICAGLDVLNFLLGVMDKPTILSSFKPLQRGIAACMTCPSTKVIRSVHALLVKLMSTFPTESSTSNVASKYEELDSLYASVGKVIYEGLTAYEKATNGSPTSSLFGTLMILKAACTNNISYIDRLITVFMRALQKMAKEHLSPSSTDATSLASELLIISLDLVKNRVGVMSTDMRRNFVQVLTSVIEKSPDAKVLKTIVKMVEEWVKAKTPLMLNQSPSPREKTILLVKLMQYVEKRFPDESELNAQFLELVNWVYRDDSLAGSELTSKLEPAFLSGLRCSQPHIRTKFFEVFNSSIRRRLFDRLLYLIDSQNWEAMGSHYWLKQCVELLMASSATSTLISNINTSPLPCITSVINLADSQEKAAFMLAAHVKEEPMDVESDLHKEEDVEIDIELPQTDGGSSSSSTGPSSEPRQQLQQLINRDIKFLESLRNVKTFTFLHAVSQLCHSDTDLTHSFWVHLFPKVWKILSEKEQTTLSQEVSPFLCSGSHHYQKDAPMSTIHTFVEAVSRCSPPITIRPCVLKYLGKSHNLWHRCILMLEQNAITSGFSSHHRPRTTSVYDFFEPDNTAAMQQETLDSLSELYERLEEEDLWAGLWQRRCKFPETATALSYEQQGFFEQAQTTYEQALAKARSEHNSGPASNMLFPEYHLWESHWVRCCKELSQWDILMEYGNTKGHTNPQLVLESAWRVPNWGAMKEALAQVEQSCPREMNWKVNLYRGFIAICHPDEKNLTLIERLVEMSSKQALEEWRRLPHYVTQAHTPLLQASQRIMELQEASQVHHGLQPTNLGRNQSLHDMKAIVKTWRNRLPMVSDDLSHWSDIFMWRQHHYQAIVQAYDNSSSTTQDNQQHNHTMLGVHASAQSIINYGKVARKHSLIGPALDSLSRIHTIPSVPVVDCFQKIRQQVKCYLQMAGTMGKQELQEGLEVIESTNLKYFSREMTAEFYALKGMFLAQVGRSDEANKTFSAAVQMHDTLVKAWALWGDYLEQIFCKDKQMSLGESAITCFLHACRHQNESKSRKYLAKVLWLITYDDEKADHPLAKAVDKYSVGVPPIQWLPWIPQLLTCLVGNEGDLIINILMQVGRVYPQALYFPIRTLYLTHKIEHREKFKSGDASAGRRRLSSTVIPTKTLTAADTTTPSDATPSNTATVSKEDTKEDIDAKKETSSTTTTTAATTAAGGDATTSTTTPSTTSTTSDSTSTTTTTTTPSTSTPAPGLGASVTNPGPIRASVPMVRCSKIMGVQRDLHPILLSSLEGIVDQMVWFRENWYEEVLRHLRLALAKCQAVAFENRGAVVEAKVTPHTLSFVKKLVNTFGGVGIENVSSVTQTLSSAASELLVRRAQATAQDPIFQKLKNQFKIDFDFSQPGATKLRNLIAMLKKWIKIIETRTKLLPKSFLIEERCRFLSHFSSATADVELPGEFLTPKHSHYTIRIARFMPHVEITHKHNTAARRLYIRGSNGKIYPYLVVNDASMAESRREERVLQVLRMLNHYLGKRKETAKRQLQFTVPRVVAVSPQMRLVEDSPSSLSLLDIYKKWCSKQQVETDPPINRYYERLAVVQLRGSQASHQVLRDILKEVQTNMVPRTLLKEWALDTFPTSTDYFAFRKMMCGQLALLGLAEFVLHLTRLNPEIIQIERNSGLLSVFYFRFDLDETSGELDANRPVPFRLTPNIAEFLTTVGVNGMLNACMISIARCLVQPSFQLPAILKAVLRDEMIAWSKKKQEDTSSSSSSSSSSTASTSSSQQTPSESELLITLVTKAINAIMTRLQNLAQFEGGESKVSTLVAAANSPDNLCRMDPAWHPWL</sequence>
<dbReference type="GO" id="GO:0035267">
    <property type="term" value="C:NuA4 histone acetyltransferase complex"/>
    <property type="evidence" value="ECO:0000318"/>
    <property type="project" value="GO_Central"/>
</dbReference>
<evidence type="ECO:0000313" key="7">
    <source>
        <dbReference type="Proteomes" id="UP000007110"/>
    </source>
</evidence>
<dbReference type="PANTHER" id="PTHR11139">
    <property type="entry name" value="ATAXIA TELANGIECTASIA MUTATED ATM -RELATED"/>
    <property type="match status" value="1"/>
</dbReference>
<feature type="region of interest" description="Disordered" evidence="2">
    <location>
        <begin position="3908"/>
        <end position="3932"/>
    </location>
</feature>
<feature type="region of interest" description="Disordered" evidence="2">
    <location>
        <begin position="3295"/>
        <end position="3413"/>
    </location>
</feature>
<accession>A0A7M7P4L8</accession>
<organism evidence="6 7">
    <name type="scientific">Strongylocentrotus purpuratus</name>
    <name type="common">Purple sea urchin</name>
    <dbReference type="NCBI Taxonomy" id="7668"/>
    <lineage>
        <taxon>Eukaryota</taxon>
        <taxon>Metazoa</taxon>
        <taxon>Echinodermata</taxon>
        <taxon>Eleutherozoa</taxon>
        <taxon>Echinozoa</taxon>
        <taxon>Echinoidea</taxon>
        <taxon>Euechinoidea</taxon>
        <taxon>Echinacea</taxon>
        <taxon>Camarodonta</taxon>
        <taxon>Echinidea</taxon>
        <taxon>Strongylocentrotidae</taxon>
        <taxon>Strongylocentrotus</taxon>
    </lineage>
</organism>
<dbReference type="SUPFAM" id="SSF48371">
    <property type="entry name" value="ARM repeat"/>
    <property type="match status" value="3"/>
</dbReference>
<dbReference type="CDD" id="cd05163">
    <property type="entry name" value="PIKK_TRRAP"/>
    <property type="match status" value="1"/>
</dbReference>
<dbReference type="InterPro" id="IPR036940">
    <property type="entry name" value="PI3/4_kinase_cat_sf"/>
</dbReference>
<dbReference type="InParanoid" id="A0A7M7P4L8"/>
<evidence type="ECO:0000259" key="5">
    <source>
        <dbReference type="PROSITE" id="PS51190"/>
    </source>
</evidence>
<dbReference type="FunCoup" id="A0A7M7P4L8">
    <property type="interactions" value="980"/>
</dbReference>
<name>A0A7M7P4L8_STRPU</name>
<dbReference type="PROSITE" id="PS50290">
    <property type="entry name" value="PI3_4_KINASE_3"/>
    <property type="match status" value="1"/>
</dbReference>
<evidence type="ECO:0000259" key="4">
    <source>
        <dbReference type="PROSITE" id="PS51189"/>
    </source>
</evidence>
<feature type="compositionally biased region" description="Low complexity" evidence="2">
    <location>
        <begin position="526"/>
        <end position="543"/>
    </location>
</feature>
<dbReference type="Gene3D" id="1.10.1070.11">
    <property type="entry name" value="Phosphatidylinositol 3-/4-kinase, catalytic domain"/>
    <property type="match status" value="1"/>
</dbReference>
<feature type="compositionally biased region" description="Polar residues" evidence="2">
    <location>
        <begin position="2089"/>
        <end position="2098"/>
    </location>
</feature>
<feature type="region of interest" description="Disordered" evidence="2">
    <location>
        <begin position="2579"/>
        <end position="2601"/>
    </location>
</feature>
<dbReference type="PROSITE" id="PS51189">
    <property type="entry name" value="FAT"/>
    <property type="match status" value="1"/>
</dbReference>
<dbReference type="InterPro" id="IPR011989">
    <property type="entry name" value="ARM-like"/>
</dbReference>
<dbReference type="Proteomes" id="UP000007110">
    <property type="component" value="Unassembled WGS sequence"/>
</dbReference>
<feature type="compositionally biased region" description="Basic and acidic residues" evidence="2">
    <location>
        <begin position="3337"/>
        <end position="3351"/>
    </location>
</feature>
<feature type="compositionally biased region" description="Low complexity" evidence="2">
    <location>
        <begin position="3352"/>
        <end position="3401"/>
    </location>
</feature>
<dbReference type="GO" id="GO:0140861">
    <property type="term" value="P:DNA repair-dependent chromatin remodeling"/>
    <property type="evidence" value="ECO:0000318"/>
    <property type="project" value="GO_Central"/>
</dbReference>
<dbReference type="GO" id="GO:0000124">
    <property type="term" value="C:SAGA complex"/>
    <property type="evidence" value="ECO:0000318"/>
    <property type="project" value="GO_Central"/>
</dbReference>
<keyword evidence="7" id="KW-1185">Reference proteome</keyword>
<comment type="similarity">
    <text evidence="1">Belongs to the PI3/PI4-kinase family. TRA1 subfamily.</text>
</comment>
<dbReference type="PANTHER" id="PTHR11139:SF1">
    <property type="entry name" value="TRANSFORMATION_TRANSCRIPTION DOMAIN-ASSOCIATED PROTEIN"/>
    <property type="match status" value="1"/>
</dbReference>
<dbReference type="OrthoDB" id="5570127at2759"/>
<evidence type="ECO:0008006" key="8">
    <source>
        <dbReference type="Google" id="ProtNLM"/>
    </source>
</evidence>
<dbReference type="InterPro" id="IPR046807">
    <property type="entry name" value="Tra1_central"/>
</dbReference>
<feature type="compositionally biased region" description="Polar residues" evidence="2">
    <location>
        <begin position="557"/>
        <end position="570"/>
    </location>
</feature>
<dbReference type="InterPro" id="IPR000403">
    <property type="entry name" value="PI3/4_kinase_cat_dom"/>
</dbReference>
<dbReference type="GeneID" id="584028"/>
<proteinExistence type="inferred from homology"/>
<dbReference type="GO" id="GO:0006355">
    <property type="term" value="P:regulation of DNA-templated transcription"/>
    <property type="evidence" value="ECO:0000318"/>
    <property type="project" value="GO_Central"/>
</dbReference>
<dbReference type="KEGG" id="spu:584028"/>
<feature type="domain" description="FAT" evidence="4">
    <location>
        <begin position="2707"/>
        <end position="3286"/>
    </location>
</feature>
<dbReference type="EnsemblMetazoa" id="XM_030990334">
    <property type="protein sequence ID" value="XP_030846194"/>
    <property type="gene ID" value="LOC584028"/>
</dbReference>
<feature type="compositionally biased region" description="Low complexity" evidence="2">
    <location>
        <begin position="483"/>
        <end position="516"/>
    </location>
</feature>
<dbReference type="RefSeq" id="XP_030846194.1">
    <property type="nucleotide sequence ID" value="XM_030990334.1"/>
</dbReference>
<dbReference type="GO" id="GO:0005634">
    <property type="term" value="C:nucleus"/>
    <property type="evidence" value="ECO:0000318"/>
    <property type="project" value="GO_Central"/>
</dbReference>
<feature type="compositionally biased region" description="Low complexity" evidence="2">
    <location>
        <begin position="2586"/>
        <end position="2597"/>
    </location>
</feature>
<dbReference type="Pfam" id="PF00454">
    <property type="entry name" value="PI3_PI4_kinase"/>
    <property type="match status" value="1"/>
</dbReference>
<feature type="compositionally biased region" description="Low complexity" evidence="2">
    <location>
        <begin position="3314"/>
        <end position="3335"/>
    </location>
</feature>
<dbReference type="SMART" id="SM00146">
    <property type="entry name" value="PI3Kc"/>
    <property type="match status" value="1"/>
</dbReference>
<dbReference type="InterPro" id="IPR011990">
    <property type="entry name" value="TPR-like_helical_dom_sf"/>
</dbReference>
<feature type="domain" description="FATC" evidence="5">
    <location>
        <begin position="3959"/>
        <end position="3991"/>
    </location>
</feature>
<dbReference type="SUPFAM" id="SSF48452">
    <property type="entry name" value="TPR-like"/>
    <property type="match status" value="1"/>
</dbReference>
<dbReference type="InterPro" id="IPR050517">
    <property type="entry name" value="DDR_Repair_Kinase"/>
</dbReference>
<reference evidence="7" key="1">
    <citation type="submission" date="2015-02" db="EMBL/GenBank/DDBJ databases">
        <title>Genome sequencing for Strongylocentrotus purpuratus.</title>
        <authorList>
            <person name="Murali S."/>
            <person name="Liu Y."/>
            <person name="Vee V."/>
            <person name="English A."/>
            <person name="Wang M."/>
            <person name="Skinner E."/>
            <person name="Han Y."/>
            <person name="Muzny D.M."/>
            <person name="Worley K.C."/>
            <person name="Gibbs R.A."/>
        </authorList>
    </citation>
    <scope>NUCLEOTIDE SEQUENCE</scope>
</reference>
<dbReference type="InterPro" id="IPR016024">
    <property type="entry name" value="ARM-type_fold"/>
</dbReference>
<dbReference type="InterPro" id="IPR003151">
    <property type="entry name" value="PIK-rel_kinase_FAT"/>
</dbReference>
<feature type="compositionally biased region" description="Low complexity" evidence="2">
    <location>
        <begin position="3912"/>
        <end position="3932"/>
    </location>
</feature>
<dbReference type="InterPro" id="IPR011009">
    <property type="entry name" value="Kinase-like_dom_sf"/>
</dbReference>
<evidence type="ECO:0000259" key="3">
    <source>
        <dbReference type="PROSITE" id="PS50290"/>
    </source>
</evidence>
<dbReference type="PROSITE" id="PS51190">
    <property type="entry name" value="FATC"/>
    <property type="match status" value="1"/>
</dbReference>
<feature type="domain" description="PI3K/PI4K catalytic" evidence="3">
    <location>
        <begin position="3623"/>
        <end position="3948"/>
    </location>
</feature>
<feature type="compositionally biased region" description="Pro residues" evidence="2">
    <location>
        <begin position="544"/>
        <end position="555"/>
    </location>
</feature>
<evidence type="ECO:0000313" key="6">
    <source>
        <dbReference type="EnsemblMetazoa" id="XP_030846194"/>
    </source>
</evidence>
<dbReference type="InterPro" id="IPR014009">
    <property type="entry name" value="PIK_FAT"/>
</dbReference>
<dbReference type="SMART" id="SM01343">
    <property type="entry name" value="FATC"/>
    <property type="match status" value="1"/>
</dbReference>
<feature type="region of interest" description="Disordered" evidence="2">
    <location>
        <begin position="2072"/>
        <end position="2098"/>
    </location>
</feature>
<feature type="region of interest" description="Disordered" evidence="2">
    <location>
        <begin position="478"/>
        <end position="581"/>
    </location>
</feature>
<evidence type="ECO:0000256" key="1">
    <source>
        <dbReference type="ARBA" id="ARBA00007234"/>
    </source>
</evidence>
<protein>
    <recommendedName>
        <fullName evidence="8">Transformation/transcription domain-associated protein</fullName>
    </recommendedName>
</protein>
<dbReference type="GO" id="GO:0004672">
    <property type="term" value="F:protein kinase activity"/>
    <property type="evidence" value="ECO:0007669"/>
    <property type="project" value="UniProtKB-ARBA"/>
</dbReference>
<dbReference type="Pfam" id="PF02259">
    <property type="entry name" value="FAT"/>
    <property type="match status" value="1"/>
</dbReference>
<evidence type="ECO:0000256" key="2">
    <source>
        <dbReference type="SAM" id="MobiDB-lite"/>
    </source>
</evidence>
<dbReference type="OMA" id="CLDLYGQ"/>
<dbReference type="SUPFAM" id="SSF56112">
    <property type="entry name" value="Protein kinase-like (PK-like)"/>
    <property type="match status" value="1"/>
</dbReference>
<dbReference type="CTD" id="8295"/>